<accession>A0A413XLM1</accession>
<protein>
    <submittedName>
        <fullName evidence="2">Uncharacterized protein</fullName>
    </submittedName>
</protein>
<dbReference type="Proteomes" id="UP000758576">
    <property type="component" value="Unassembled WGS sequence"/>
</dbReference>
<organism evidence="2 4">
    <name type="scientific">Phocaeicola vulgatus</name>
    <name type="common">Bacteroides vulgatus</name>
    <dbReference type="NCBI Taxonomy" id="821"/>
    <lineage>
        <taxon>Bacteria</taxon>
        <taxon>Pseudomonadati</taxon>
        <taxon>Bacteroidota</taxon>
        <taxon>Bacteroidia</taxon>
        <taxon>Bacteroidales</taxon>
        <taxon>Bacteroidaceae</taxon>
        <taxon>Phocaeicola</taxon>
    </lineage>
</organism>
<dbReference type="EMBL" id="JAHOGA010000108">
    <property type="protein sequence ID" value="MBV3490949.1"/>
    <property type="molecule type" value="Genomic_DNA"/>
</dbReference>
<dbReference type="AlphaFoldDB" id="A0A413XLM1"/>
<proteinExistence type="predicted"/>
<dbReference type="EMBL" id="WCXA01000046">
    <property type="protein sequence ID" value="KAB3856411.1"/>
    <property type="molecule type" value="Genomic_DNA"/>
</dbReference>
<evidence type="ECO:0000313" key="3">
    <source>
        <dbReference type="Proteomes" id="UP000470332"/>
    </source>
</evidence>
<dbReference type="Proteomes" id="UP000470332">
    <property type="component" value="Unassembled WGS sequence"/>
</dbReference>
<name>A0A413XLM1_PHOVU</name>
<reference evidence="2" key="2">
    <citation type="submission" date="2021-06" db="EMBL/GenBank/DDBJ databases">
        <title>Collection of gut derived symbiotic bacterial strains cultured from healthy donors.</title>
        <authorList>
            <person name="Lin H."/>
            <person name="Littmann E."/>
            <person name="Pamer E.G."/>
        </authorList>
    </citation>
    <scope>NUCLEOTIDE SEQUENCE</scope>
    <source>
        <strain evidence="2">MSK.19.85</strain>
    </source>
</reference>
<evidence type="ECO:0000313" key="1">
    <source>
        <dbReference type="EMBL" id="KAB3856411.1"/>
    </source>
</evidence>
<reference evidence="1 3" key="1">
    <citation type="journal article" date="2019" name="Nat. Med.">
        <title>A library of human gut bacterial isolates paired with longitudinal multiomics data enables mechanistic microbiome research.</title>
        <authorList>
            <person name="Poyet M."/>
            <person name="Groussin M."/>
            <person name="Gibbons S.M."/>
            <person name="Avila-Pacheco J."/>
            <person name="Jiang X."/>
            <person name="Kearney S.M."/>
            <person name="Perrotta A.R."/>
            <person name="Berdy B."/>
            <person name="Zhao S."/>
            <person name="Lieberman T.D."/>
            <person name="Swanson P.K."/>
            <person name="Smith M."/>
            <person name="Roesemann S."/>
            <person name="Alexander J.E."/>
            <person name="Rich S.A."/>
            <person name="Livny J."/>
            <person name="Vlamakis H."/>
            <person name="Clish C."/>
            <person name="Bullock K."/>
            <person name="Deik A."/>
            <person name="Scott J."/>
            <person name="Pierce K.A."/>
            <person name="Xavier R.J."/>
            <person name="Alm E.J."/>
        </authorList>
    </citation>
    <scope>NUCLEOTIDE SEQUENCE [LARGE SCALE GENOMIC DNA]</scope>
    <source>
        <strain evidence="1 3">BIOML-A9</strain>
    </source>
</reference>
<evidence type="ECO:0000313" key="2">
    <source>
        <dbReference type="EMBL" id="MBV3490949.1"/>
    </source>
</evidence>
<evidence type="ECO:0000313" key="4">
    <source>
        <dbReference type="Proteomes" id="UP000758576"/>
    </source>
</evidence>
<comment type="caution">
    <text evidence="2">The sequence shown here is derived from an EMBL/GenBank/DDBJ whole genome shotgun (WGS) entry which is preliminary data.</text>
</comment>
<gene>
    <name evidence="1" type="ORF">GAS37_18310</name>
    <name evidence="2" type="ORF">KSX14_20505</name>
</gene>
<sequence length="95" mass="11232">MIYRLQNIHDMEIKIENILILWDEKVTDIFVSLINTLSLSFSETEIRNSMAKLSENENFGRLFAYGFGAHHLWVAQRMITDPEKVMENRLLIVEF</sequence>